<dbReference type="GeneID" id="66551686"/>
<dbReference type="EMBL" id="CP059075">
    <property type="protein sequence ID" value="QRE04932.1"/>
    <property type="molecule type" value="Genomic_DNA"/>
</dbReference>
<dbReference type="Proteomes" id="UP000596329">
    <property type="component" value="Chromosome"/>
</dbReference>
<accession>A0A075RFM5</accession>
<dbReference type="KEGG" id="fpk:IA06_10445"/>
<gene>
    <name evidence="1" type="ORF">H0H26_04905</name>
</gene>
<dbReference type="KEGG" id="fpq:IB65_10730"/>
<reference evidence="1 2" key="1">
    <citation type="submission" date="2020-07" db="EMBL/GenBank/DDBJ databases">
        <title>Genomic characterization of Flavobacterium psychrophilum strains.</title>
        <authorList>
            <person name="Castillo D."/>
            <person name="Jorgensen J."/>
            <person name="Middelboe M."/>
        </authorList>
    </citation>
    <scope>NUCLEOTIDE SEQUENCE [LARGE SCALE GENOMIC DNA]</scope>
    <source>
        <strain evidence="1 2">FPS-R7</strain>
    </source>
</reference>
<sequence>MKQFYLLLFTVFLFSPSIFSQTLLEGKVISDALNIGEIYVTNLSANIKTTANSNGFFSIEAKPNQVLVFSGLKIERKILNLKSLDFSANFLSVKVYPKTIQLEEVVVKNYPQINTASLGIVSKNIKTYTPAERKLMSESSGMGIVQLINAINGRTDELKKNVEVEKKEMLLDKLSVLFEENFYTETLKIPAEYIKGFQIYVIDDERLIASVKSKNKTMTTFLLGELAEKYKQITFAKKE</sequence>
<dbReference type="KEGG" id="fpc:FPSM_00656"/>
<dbReference type="KEGG" id="fpv:IA03_10510"/>
<protein>
    <submittedName>
        <fullName evidence="1">Uncharacterized protein</fullName>
    </submittedName>
</protein>
<organism evidence="1 2">
    <name type="scientific">Flavobacterium psychrophilum</name>
    <dbReference type="NCBI Taxonomy" id="96345"/>
    <lineage>
        <taxon>Bacteria</taxon>
        <taxon>Pseudomonadati</taxon>
        <taxon>Bacteroidota</taxon>
        <taxon>Flavobacteriia</taxon>
        <taxon>Flavobacteriales</taxon>
        <taxon>Flavobacteriaceae</taxon>
        <taxon>Flavobacterium</taxon>
    </lineage>
</organism>
<name>A0A075RFM5_FLAPS</name>
<evidence type="ECO:0000313" key="1">
    <source>
        <dbReference type="EMBL" id="QRE04932.1"/>
    </source>
</evidence>
<evidence type="ECO:0000313" key="2">
    <source>
        <dbReference type="Proteomes" id="UP000596329"/>
    </source>
</evidence>
<dbReference type="KEGG" id="fpw:IA04_10435"/>
<dbReference type="OMA" id="FMYFCEV"/>
<dbReference type="RefSeq" id="WP_011964228.1">
    <property type="nucleotide sequence ID" value="NZ_BJTE01000029.1"/>
</dbReference>
<dbReference type="AlphaFoldDB" id="A0A075RFM5"/>
<proteinExistence type="predicted"/>